<dbReference type="InterPro" id="IPR043519">
    <property type="entry name" value="NT_sf"/>
</dbReference>
<organism evidence="1 2">
    <name type="scientific">Thalassobacterium sedimentorum</name>
    <dbReference type="NCBI Taxonomy" id="3041258"/>
    <lineage>
        <taxon>Bacteria</taxon>
        <taxon>Pseudomonadati</taxon>
        <taxon>Verrucomicrobiota</taxon>
        <taxon>Opitutia</taxon>
        <taxon>Puniceicoccales</taxon>
        <taxon>Coraliomargaritaceae</taxon>
        <taxon>Thalassobacterium</taxon>
    </lineage>
</organism>
<accession>A0ABU1AQH5</accession>
<name>A0ABU1AQH5_9BACT</name>
<sequence>MKPETFTESIKAALASQLQAVVLYGSSAAGDYIPGRSDYNLLLLADTWSVANLDAIRAPSAKWQQAGNPAPLCFTPERFRASADVFPMEMLDIVESHRVLHGDDPLRGIEVNRAHLRQQVEFELRSKLLKLRQAYLQLRKPQQELPHLLIDSLSSFQTVCRGALRLFSDSVPTDKLAATRALSTALNSPIDAFESIHTLKAQSVQGLATKQDHRALLARYLEQIETLLDRVNAGE</sequence>
<comment type="caution">
    <text evidence="1">The sequence shown here is derived from an EMBL/GenBank/DDBJ whole genome shotgun (WGS) entry which is preliminary data.</text>
</comment>
<dbReference type="SUPFAM" id="SSF81301">
    <property type="entry name" value="Nucleotidyltransferase"/>
    <property type="match status" value="1"/>
</dbReference>
<evidence type="ECO:0000313" key="1">
    <source>
        <dbReference type="EMBL" id="MDQ8195848.1"/>
    </source>
</evidence>
<gene>
    <name evidence="1" type="ORF">QEH59_15550</name>
</gene>
<evidence type="ECO:0000313" key="2">
    <source>
        <dbReference type="Proteomes" id="UP001243717"/>
    </source>
</evidence>
<proteinExistence type="predicted"/>
<protein>
    <recommendedName>
        <fullName evidence="3">Nucleotidyltransferase domain-containing protein</fullName>
    </recommendedName>
</protein>
<reference evidence="1 2" key="1">
    <citation type="submission" date="2023-04" db="EMBL/GenBank/DDBJ databases">
        <title>A novel bacteria isolated from coastal sediment.</title>
        <authorList>
            <person name="Liu X.-J."/>
            <person name="Du Z.-J."/>
        </authorList>
    </citation>
    <scope>NUCLEOTIDE SEQUENCE [LARGE SCALE GENOMIC DNA]</scope>
    <source>
        <strain evidence="1 2">SDUM461004</strain>
    </source>
</reference>
<evidence type="ECO:0008006" key="3">
    <source>
        <dbReference type="Google" id="ProtNLM"/>
    </source>
</evidence>
<keyword evidence="2" id="KW-1185">Reference proteome</keyword>
<dbReference type="Proteomes" id="UP001243717">
    <property type="component" value="Unassembled WGS sequence"/>
</dbReference>
<dbReference type="RefSeq" id="WP_308986296.1">
    <property type="nucleotide sequence ID" value="NZ_JARXIC010000035.1"/>
</dbReference>
<dbReference type="EMBL" id="JARXIC010000035">
    <property type="protein sequence ID" value="MDQ8195848.1"/>
    <property type="molecule type" value="Genomic_DNA"/>
</dbReference>